<proteinExistence type="predicted"/>
<dbReference type="AlphaFoldDB" id="A0A3N4LUM3"/>
<dbReference type="EMBL" id="ML121534">
    <property type="protein sequence ID" value="RPB26613.1"/>
    <property type="molecule type" value="Genomic_DNA"/>
</dbReference>
<keyword evidence="2" id="KW-1185">Reference proteome</keyword>
<evidence type="ECO:0000313" key="1">
    <source>
        <dbReference type="EMBL" id="RPB26613.1"/>
    </source>
</evidence>
<name>A0A3N4LUM3_9PEZI</name>
<gene>
    <name evidence="1" type="ORF">L211DRAFT_835411</name>
</gene>
<evidence type="ECO:0000313" key="2">
    <source>
        <dbReference type="Proteomes" id="UP000267821"/>
    </source>
</evidence>
<accession>A0A3N4LUM3</accession>
<sequence>MTRFCYRRCFCLLNANRCGRTIRLPTEAVFLASWSAASLLPSHYVLTSEFCASICVFSLYSIIAVPLELPPILPSYWLF</sequence>
<reference evidence="1 2" key="1">
    <citation type="journal article" date="2018" name="Nat. Ecol. Evol.">
        <title>Pezizomycetes genomes reveal the molecular basis of ectomycorrhizal truffle lifestyle.</title>
        <authorList>
            <person name="Murat C."/>
            <person name="Payen T."/>
            <person name="Noel B."/>
            <person name="Kuo A."/>
            <person name="Morin E."/>
            <person name="Chen J."/>
            <person name="Kohler A."/>
            <person name="Krizsan K."/>
            <person name="Balestrini R."/>
            <person name="Da Silva C."/>
            <person name="Montanini B."/>
            <person name="Hainaut M."/>
            <person name="Levati E."/>
            <person name="Barry K.W."/>
            <person name="Belfiori B."/>
            <person name="Cichocki N."/>
            <person name="Clum A."/>
            <person name="Dockter R.B."/>
            <person name="Fauchery L."/>
            <person name="Guy J."/>
            <person name="Iotti M."/>
            <person name="Le Tacon F."/>
            <person name="Lindquist E.A."/>
            <person name="Lipzen A."/>
            <person name="Malagnac F."/>
            <person name="Mello A."/>
            <person name="Molinier V."/>
            <person name="Miyauchi S."/>
            <person name="Poulain J."/>
            <person name="Riccioni C."/>
            <person name="Rubini A."/>
            <person name="Sitrit Y."/>
            <person name="Splivallo R."/>
            <person name="Traeger S."/>
            <person name="Wang M."/>
            <person name="Zifcakova L."/>
            <person name="Wipf D."/>
            <person name="Zambonelli A."/>
            <person name="Paolocci F."/>
            <person name="Nowrousian M."/>
            <person name="Ottonello S."/>
            <person name="Baldrian P."/>
            <person name="Spatafora J.W."/>
            <person name="Henrissat B."/>
            <person name="Nagy L.G."/>
            <person name="Aury J.M."/>
            <person name="Wincker P."/>
            <person name="Grigoriev I.V."/>
            <person name="Bonfante P."/>
            <person name="Martin F.M."/>
        </authorList>
    </citation>
    <scope>NUCLEOTIDE SEQUENCE [LARGE SCALE GENOMIC DNA]</scope>
    <source>
        <strain evidence="1 2">ATCC MYA-4762</strain>
    </source>
</reference>
<organism evidence="1 2">
    <name type="scientific">Terfezia boudieri ATCC MYA-4762</name>
    <dbReference type="NCBI Taxonomy" id="1051890"/>
    <lineage>
        <taxon>Eukaryota</taxon>
        <taxon>Fungi</taxon>
        <taxon>Dikarya</taxon>
        <taxon>Ascomycota</taxon>
        <taxon>Pezizomycotina</taxon>
        <taxon>Pezizomycetes</taxon>
        <taxon>Pezizales</taxon>
        <taxon>Pezizaceae</taxon>
        <taxon>Terfezia</taxon>
    </lineage>
</organism>
<dbReference type="Proteomes" id="UP000267821">
    <property type="component" value="Unassembled WGS sequence"/>
</dbReference>
<protein>
    <submittedName>
        <fullName evidence="1">Uncharacterized protein</fullName>
    </submittedName>
</protein>
<dbReference type="InParanoid" id="A0A3N4LUM3"/>